<feature type="region of interest" description="Disordered" evidence="1">
    <location>
        <begin position="114"/>
        <end position="141"/>
    </location>
</feature>
<feature type="region of interest" description="Disordered" evidence="1">
    <location>
        <begin position="47"/>
        <end position="85"/>
    </location>
</feature>
<proteinExistence type="predicted"/>
<evidence type="ECO:0000256" key="1">
    <source>
        <dbReference type="SAM" id="MobiDB-lite"/>
    </source>
</evidence>
<feature type="compositionally biased region" description="Polar residues" evidence="1">
    <location>
        <begin position="120"/>
        <end position="141"/>
    </location>
</feature>
<dbReference type="Proteomes" id="UP000093412">
    <property type="component" value="Unassembled WGS sequence"/>
</dbReference>
<reference evidence="2 3" key="1">
    <citation type="submission" date="2016-06" db="EMBL/GenBank/DDBJ databases">
        <title>Genome sequence of Oerskovia enterophila DSM 43852.</title>
        <authorList>
            <person name="Poehlein A."/>
            <person name="Jag V."/>
            <person name="Bengelsdorf F.R."/>
            <person name="Daniel R."/>
            <person name="Duerre P."/>
        </authorList>
    </citation>
    <scope>NUCLEOTIDE SEQUENCE [LARGE SCALE GENOMIC DNA]</scope>
    <source>
        <strain evidence="2 3">DSM 43852</strain>
    </source>
</reference>
<protein>
    <submittedName>
        <fullName evidence="2">Uncharacterized protein</fullName>
    </submittedName>
</protein>
<evidence type="ECO:0000313" key="2">
    <source>
        <dbReference type="EMBL" id="OCI29421.1"/>
    </source>
</evidence>
<feature type="compositionally biased region" description="Low complexity" evidence="1">
    <location>
        <begin position="176"/>
        <end position="192"/>
    </location>
</feature>
<feature type="region of interest" description="Disordered" evidence="1">
    <location>
        <begin position="175"/>
        <end position="197"/>
    </location>
</feature>
<name>A0ABX2XZW5_9CELL</name>
<feature type="compositionally biased region" description="Low complexity" evidence="1">
    <location>
        <begin position="53"/>
        <end position="85"/>
    </location>
</feature>
<sequence>MRSPSATTAPSATATLTIVPCMGEASVVPLLEPALAVERRAGRRAALAERARPAAMPRPAGSTTSRRLPPTSTTTRSVAGASSSSVGDWAGVAGASLVSSSANVVSIQRVCTRNAEPSVGTKSSESSTARWNGTTVGMPSTTISRSVRRARWTASRRVAPVTMTLAIIESNAPEMTSPSLTPLSTRTPGPLGKCRREMRPGAGRKFAAGSSPLMRNSSECPRVATWV</sequence>
<evidence type="ECO:0000313" key="3">
    <source>
        <dbReference type="Proteomes" id="UP000093412"/>
    </source>
</evidence>
<accession>A0ABX2XZW5</accession>
<gene>
    <name evidence="2" type="ORF">OERS_38780</name>
</gene>
<keyword evidence="3" id="KW-1185">Reference proteome</keyword>
<dbReference type="EMBL" id="MAQA01000077">
    <property type="protein sequence ID" value="OCI29421.1"/>
    <property type="molecule type" value="Genomic_DNA"/>
</dbReference>
<comment type="caution">
    <text evidence="2">The sequence shown here is derived from an EMBL/GenBank/DDBJ whole genome shotgun (WGS) entry which is preliminary data.</text>
</comment>
<organism evidence="2 3">
    <name type="scientific">Oerskovia enterophila</name>
    <dbReference type="NCBI Taxonomy" id="43678"/>
    <lineage>
        <taxon>Bacteria</taxon>
        <taxon>Bacillati</taxon>
        <taxon>Actinomycetota</taxon>
        <taxon>Actinomycetes</taxon>
        <taxon>Micrococcales</taxon>
        <taxon>Cellulomonadaceae</taxon>
        <taxon>Oerskovia</taxon>
    </lineage>
</organism>